<evidence type="ECO:0000313" key="2">
    <source>
        <dbReference type="Proteomes" id="UP000254123"/>
    </source>
</evidence>
<dbReference type="RefSeq" id="WP_028858862.1">
    <property type="nucleotide sequence ID" value="NZ_CAJHAQ010000001.1"/>
</dbReference>
<dbReference type="EMBL" id="UGVC01000001">
    <property type="protein sequence ID" value="SUD89960.1"/>
    <property type="molecule type" value="Genomic_DNA"/>
</dbReference>
<evidence type="ECO:0000313" key="1">
    <source>
        <dbReference type="EMBL" id="SUD89960.1"/>
    </source>
</evidence>
<dbReference type="STRING" id="1123034.GCA_000685805_01326"/>
<sequence length="261" mass="30184">MHSILNFLGTTNDEENSREKVSPIRYITNPPDSGWLWVKIENPNGVQRAINIKNKGQKLVICENTKVQIRDIKDGRTYFKILDHISKNVVASLSNENAKNHFSKSGPKLSPNGAELEIRYNSEPEKVWSEARSESLLQVKGKLTFNTIAIDITVSTLPNNYTILPNGSHNILLPDFPHDANMTRFYRMENRNLKYDQVWFSIAISDRNNINDRYIHVGAVSHGCMTIYDLKGWNQLYKYLINNRQSDNRQYVGKLRIRNLY</sequence>
<name>A0A379LH93_9GAMM</name>
<proteinExistence type="predicted"/>
<gene>
    <name evidence="1" type="ORF">NCTC10526_00275</name>
</gene>
<accession>A0A379LH93</accession>
<protein>
    <submittedName>
        <fullName evidence="1">Uncharacterized protein</fullName>
    </submittedName>
</protein>
<organism evidence="1 2">
    <name type="scientific">Psychrobacter phenylpyruvicus</name>
    <dbReference type="NCBI Taxonomy" id="29432"/>
    <lineage>
        <taxon>Bacteria</taxon>
        <taxon>Pseudomonadati</taxon>
        <taxon>Pseudomonadota</taxon>
        <taxon>Gammaproteobacteria</taxon>
        <taxon>Moraxellales</taxon>
        <taxon>Moraxellaceae</taxon>
        <taxon>Psychrobacter</taxon>
    </lineage>
</organism>
<dbReference type="Proteomes" id="UP000254123">
    <property type="component" value="Unassembled WGS sequence"/>
</dbReference>
<dbReference type="AlphaFoldDB" id="A0A379LH93"/>
<reference evidence="1 2" key="1">
    <citation type="submission" date="2018-06" db="EMBL/GenBank/DDBJ databases">
        <authorList>
            <consortium name="Pathogen Informatics"/>
            <person name="Doyle S."/>
        </authorList>
    </citation>
    <scope>NUCLEOTIDE SEQUENCE [LARGE SCALE GENOMIC DNA]</scope>
    <source>
        <strain evidence="1 2">NCTC10526</strain>
    </source>
</reference>
<keyword evidence="2" id="KW-1185">Reference proteome</keyword>